<dbReference type="Proteomes" id="UP000016662">
    <property type="component" value="Unassembled WGS sequence"/>
</dbReference>
<dbReference type="RefSeq" id="WP_021681073.1">
    <property type="nucleotide sequence ID" value="NZ_KI260329.1"/>
</dbReference>
<dbReference type="Pfam" id="PF11969">
    <property type="entry name" value="DcpS_C"/>
    <property type="match status" value="1"/>
</dbReference>
<accession>U2JUJ3</accession>
<comment type="caution">
    <text evidence="5">The sequence shown here is derived from an EMBL/GenBank/DDBJ whole genome shotgun (WGS) entry which is preliminary data.</text>
</comment>
<dbReference type="InterPro" id="IPR036265">
    <property type="entry name" value="HIT-like_sf"/>
</dbReference>
<dbReference type="GeneID" id="93691929"/>
<gene>
    <name evidence="5" type="ORF">RUMCAL_02886</name>
</gene>
<dbReference type="AlphaFoldDB" id="U2JUJ3"/>
<evidence type="ECO:0000259" key="4">
    <source>
        <dbReference type="PROSITE" id="PS51084"/>
    </source>
</evidence>
<feature type="domain" description="HIT" evidence="4">
    <location>
        <begin position="5"/>
        <end position="116"/>
    </location>
</feature>
<evidence type="ECO:0000313" key="6">
    <source>
        <dbReference type="Proteomes" id="UP000016662"/>
    </source>
</evidence>
<evidence type="ECO:0000313" key="5">
    <source>
        <dbReference type="EMBL" id="ERJ89951.1"/>
    </source>
</evidence>
<dbReference type="STRING" id="411473.RUMCAL_02886"/>
<protein>
    <submittedName>
        <fullName evidence="5">Histidine triad domain protein</fullName>
    </submittedName>
</protein>
<dbReference type="HOGENOM" id="CLU_056776_8_1_9"/>
<evidence type="ECO:0000256" key="2">
    <source>
        <dbReference type="PIRSR" id="PIRSR601310-3"/>
    </source>
</evidence>
<sequence>MEDCLFCKIIAGEIPSTKVYEDDTVYVFKDINPITPIHYLLIPKQHICCAAKITPENSAVVGHIYEVAAKIAEKEGITDGYRIVTNCGENAGQTVFHLHFHMLAGVKMGWGADAVQPVEE</sequence>
<reference evidence="5 6" key="1">
    <citation type="submission" date="2013-07" db="EMBL/GenBank/DDBJ databases">
        <authorList>
            <person name="Weinstock G."/>
            <person name="Sodergren E."/>
            <person name="Wylie T."/>
            <person name="Fulton L."/>
            <person name="Fulton R."/>
            <person name="Fronick C."/>
            <person name="O'Laughlin M."/>
            <person name="Godfrey J."/>
            <person name="Miner T."/>
            <person name="Herter B."/>
            <person name="Appelbaum E."/>
            <person name="Cordes M."/>
            <person name="Lek S."/>
            <person name="Wollam A."/>
            <person name="Pepin K.H."/>
            <person name="Palsikar V.B."/>
            <person name="Mitreva M."/>
            <person name="Wilson R.K."/>
        </authorList>
    </citation>
    <scope>NUCLEOTIDE SEQUENCE [LARGE SCALE GENOMIC DNA]</scope>
    <source>
        <strain evidence="5 6">ATCC 27760</strain>
    </source>
</reference>
<dbReference type="PATRIC" id="fig|411473.3.peg.2421"/>
<organism evidence="5 6">
    <name type="scientific">Ruminococcus callidus ATCC 27760</name>
    <dbReference type="NCBI Taxonomy" id="411473"/>
    <lineage>
        <taxon>Bacteria</taxon>
        <taxon>Bacillati</taxon>
        <taxon>Bacillota</taxon>
        <taxon>Clostridia</taxon>
        <taxon>Eubacteriales</taxon>
        <taxon>Oscillospiraceae</taxon>
        <taxon>Ruminococcus</taxon>
    </lineage>
</organism>
<dbReference type="InterPro" id="IPR011146">
    <property type="entry name" value="HIT-like"/>
</dbReference>
<evidence type="ECO:0000256" key="3">
    <source>
        <dbReference type="PROSITE-ProRule" id="PRU00464"/>
    </source>
</evidence>
<dbReference type="InterPro" id="IPR019808">
    <property type="entry name" value="Histidine_triad_CS"/>
</dbReference>
<dbReference type="InterPro" id="IPR001310">
    <property type="entry name" value="Histidine_triad_HIT"/>
</dbReference>
<dbReference type="PANTHER" id="PTHR23089">
    <property type="entry name" value="HISTIDINE TRIAD HIT PROTEIN"/>
    <property type="match status" value="1"/>
</dbReference>
<dbReference type="EMBL" id="AWVF01000368">
    <property type="protein sequence ID" value="ERJ89951.1"/>
    <property type="molecule type" value="Genomic_DNA"/>
</dbReference>
<dbReference type="SUPFAM" id="SSF54197">
    <property type="entry name" value="HIT-like"/>
    <property type="match status" value="1"/>
</dbReference>
<dbReference type="CDD" id="cd01276">
    <property type="entry name" value="PKCI_related"/>
    <property type="match status" value="1"/>
</dbReference>
<dbReference type="Gene3D" id="3.30.428.10">
    <property type="entry name" value="HIT-like"/>
    <property type="match status" value="1"/>
</dbReference>
<dbReference type="PROSITE" id="PS51084">
    <property type="entry name" value="HIT_2"/>
    <property type="match status" value="1"/>
</dbReference>
<dbReference type="PROSITE" id="PS00892">
    <property type="entry name" value="HIT_1"/>
    <property type="match status" value="1"/>
</dbReference>
<keyword evidence="6" id="KW-1185">Reference proteome</keyword>
<dbReference type="eggNOG" id="COG0537">
    <property type="taxonomic scope" value="Bacteria"/>
</dbReference>
<feature type="short sequence motif" description="Histidine triad motif" evidence="2 3">
    <location>
        <begin position="97"/>
        <end position="101"/>
    </location>
</feature>
<feature type="active site" description="Tele-AMP-histidine intermediate" evidence="1">
    <location>
        <position position="99"/>
    </location>
</feature>
<dbReference type="GO" id="GO:0003824">
    <property type="term" value="F:catalytic activity"/>
    <property type="evidence" value="ECO:0007669"/>
    <property type="project" value="InterPro"/>
</dbReference>
<name>U2JUJ3_9FIRM</name>
<dbReference type="PRINTS" id="PR00332">
    <property type="entry name" value="HISTRIAD"/>
</dbReference>
<proteinExistence type="predicted"/>
<dbReference type="OrthoDB" id="9784774at2"/>
<evidence type="ECO:0000256" key="1">
    <source>
        <dbReference type="PIRSR" id="PIRSR601310-1"/>
    </source>
</evidence>